<dbReference type="SUPFAM" id="SSF46689">
    <property type="entry name" value="Homeodomain-like"/>
    <property type="match status" value="1"/>
</dbReference>
<dbReference type="InterPro" id="IPR001647">
    <property type="entry name" value="HTH_TetR"/>
</dbReference>
<reference evidence="6 7" key="1">
    <citation type="submission" date="2022-06" db="EMBL/GenBank/DDBJ databases">
        <title>Roseomonas CN29.</title>
        <authorList>
            <person name="Cheng Y."/>
            <person name="He X."/>
        </authorList>
    </citation>
    <scope>NUCLEOTIDE SEQUENCE [LARGE SCALE GENOMIC DNA]</scope>
    <source>
        <strain evidence="6 7">CN29</strain>
    </source>
</reference>
<keyword evidence="2 4" id="KW-0238">DNA-binding</keyword>
<dbReference type="InterPro" id="IPR050109">
    <property type="entry name" value="HTH-type_TetR-like_transc_reg"/>
</dbReference>
<dbReference type="Gene3D" id="1.10.357.10">
    <property type="entry name" value="Tetracycline Repressor, domain 2"/>
    <property type="match status" value="1"/>
</dbReference>
<evidence type="ECO:0000259" key="5">
    <source>
        <dbReference type="PROSITE" id="PS50977"/>
    </source>
</evidence>
<dbReference type="PANTHER" id="PTHR30055">
    <property type="entry name" value="HTH-TYPE TRANSCRIPTIONAL REGULATOR RUTR"/>
    <property type="match status" value="1"/>
</dbReference>
<evidence type="ECO:0000256" key="1">
    <source>
        <dbReference type="ARBA" id="ARBA00023015"/>
    </source>
</evidence>
<comment type="caution">
    <text evidence="4">Lacks conserved residue(s) required for the propagation of feature annotation.</text>
</comment>
<accession>A0ABT1X6Z9</accession>
<gene>
    <name evidence="6" type="ORF">NRP21_17680</name>
</gene>
<evidence type="ECO:0000256" key="4">
    <source>
        <dbReference type="PROSITE-ProRule" id="PRU00335"/>
    </source>
</evidence>
<proteinExistence type="predicted"/>
<dbReference type="InterPro" id="IPR009057">
    <property type="entry name" value="Homeodomain-like_sf"/>
</dbReference>
<evidence type="ECO:0000256" key="3">
    <source>
        <dbReference type="ARBA" id="ARBA00023163"/>
    </source>
</evidence>
<comment type="caution">
    <text evidence="6">The sequence shown here is derived from an EMBL/GenBank/DDBJ whole genome shotgun (WGS) entry which is preliminary data.</text>
</comment>
<keyword evidence="1" id="KW-0805">Transcription regulation</keyword>
<dbReference type="PANTHER" id="PTHR30055:SF234">
    <property type="entry name" value="HTH-TYPE TRANSCRIPTIONAL REGULATOR BETI"/>
    <property type="match status" value="1"/>
</dbReference>
<dbReference type="Proteomes" id="UP001524642">
    <property type="component" value="Unassembled WGS sequence"/>
</dbReference>
<organism evidence="6 7">
    <name type="scientific">Roseomonas populi</name>
    <dbReference type="NCBI Taxonomy" id="3121582"/>
    <lineage>
        <taxon>Bacteria</taxon>
        <taxon>Pseudomonadati</taxon>
        <taxon>Pseudomonadota</taxon>
        <taxon>Alphaproteobacteria</taxon>
        <taxon>Acetobacterales</taxon>
        <taxon>Roseomonadaceae</taxon>
        <taxon>Roseomonas</taxon>
    </lineage>
</organism>
<evidence type="ECO:0000256" key="2">
    <source>
        <dbReference type="ARBA" id="ARBA00023125"/>
    </source>
</evidence>
<sequence>MDTRQNLIATAERLFAERGVDAVSMREINRAAGQGNASALHYHFGSRDALIEAIVGWRLQPVNMRRHEMLETYARDGCRGGADRLTQCLIRPMSEVASCRLEENGWLCFLGQLYAGSKLDLPAIAQRLGCDSSLHLLTKELRAAIPEVPRDVLDQRLAICVRQAVQALADWQGNVLQHKAGTRLCSLELFVENLVDMTAAALTAAPSTRTLKARSESGRISCLQMVG</sequence>
<dbReference type="PROSITE" id="PS50977">
    <property type="entry name" value="HTH_TETR_2"/>
    <property type="match status" value="1"/>
</dbReference>
<evidence type="ECO:0000313" key="7">
    <source>
        <dbReference type="Proteomes" id="UP001524642"/>
    </source>
</evidence>
<dbReference type="Pfam" id="PF00440">
    <property type="entry name" value="TetR_N"/>
    <property type="match status" value="1"/>
</dbReference>
<keyword evidence="3" id="KW-0804">Transcription</keyword>
<protein>
    <submittedName>
        <fullName evidence="6">TetR/AcrR family transcriptional regulator</fullName>
    </submittedName>
</protein>
<keyword evidence="7" id="KW-1185">Reference proteome</keyword>
<name>A0ABT1X6Z9_9PROT</name>
<dbReference type="EMBL" id="JANJOU010000016">
    <property type="protein sequence ID" value="MCR0983888.1"/>
    <property type="molecule type" value="Genomic_DNA"/>
</dbReference>
<dbReference type="RefSeq" id="WP_257717551.1">
    <property type="nucleotide sequence ID" value="NZ_JANJOU010000016.1"/>
</dbReference>
<evidence type="ECO:0000313" key="6">
    <source>
        <dbReference type="EMBL" id="MCR0983888.1"/>
    </source>
</evidence>
<feature type="domain" description="HTH tetR-type" evidence="5">
    <location>
        <begin position="1"/>
        <end position="62"/>
    </location>
</feature>